<evidence type="ECO:0000256" key="2">
    <source>
        <dbReference type="ARBA" id="ARBA00007699"/>
    </source>
</evidence>
<dbReference type="AlphaFoldDB" id="A0A0D2NBW8"/>
<evidence type="ECO:0000313" key="13">
    <source>
        <dbReference type="Proteomes" id="UP000054498"/>
    </source>
</evidence>
<feature type="region of interest" description="Disordered" evidence="7">
    <location>
        <begin position="27"/>
        <end position="114"/>
    </location>
</feature>
<dbReference type="GO" id="GO:0003924">
    <property type="term" value="F:GTPase activity"/>
    <property type="evidence" value="ECO:0007669"/>
    <property type="project" value="InterPro"/>
</dbReference>
<dbReference type="Gene3D" id="2.70.210.12">
    <property type="entry name" value="GTP1/OBG domain"/>
    <property type="match status" value="1"/>
</dbReference>
<dbReference type="InterPro" id="IPR006073">
    <property type="entry name" value="GTP-bd"/>
</dbReference>
<dbReference type="InterPro" id="IPR014100">
    <property type="entry name" value="GTP-bd_Obg/CgtA"/>
</dbReference>
<dbReference type="SUPFAM" id="SSF82051">
    <property type="entry name" value="Obg GTP-binding protein N-terminal domain"/>
    <property type="match status" value="1"/>
</dbReference>
<keyword evidence="4" id="KW-0547">Nucleotide-binding</keyword>
<evidence type="ECO:0000256" key="1">
    <source>
        <dbReference type="ARBA" id="ARBA00001946"/>
    </source>
</evidence>
<dbReference type="PROSITE" id="PS51883">
    <property type="entry name" value="OBG"/>
    <property type="match status" value="1"/>
</dbReference>
<evidence type="ECO:0000259" key="11">
    <source>
        <dbReference type="PROSITE" id="PS51883"/>
    </source>
</evidence>
<dbReference type="PRINTS" id="PR00326">
    <property type="entry name" value="GTP1OBG"/>
</dbReference>
<dbReference type="InterPro" id="IPR015349">
    <property type="entry name" value="OCT_dom"/>
</dbReference>
<dbReference type="GO" id="GO:0005739">
    <property type="term" value="C:mitochondrion"/>
    <property type="evidence" value="ECO:0007669"/>
    <property type="project" value="TreeGrafter"/>
</dbReference>
<dbReference type="GO" id="GO:0005525">
    <property type="term" value="F:GTP binding"/>
    <property type="evidence" value="ECO:0007669"/>
    <property type="project" value="UniProtKB-KW"/>
</dbReference>
<feature type="region of interest" description="Disordered" evidence="7">
    <location>
        <begin position="128"/>
        <end position="165"/>
    </location>
</feature>
<reference evidence="12 13" key="1">
    <citation type="journal article" date="2013" name="BMC Genomics">
        <title>Reconstruction of the lipid metabolism for the microalga Monoraphidium neglectum from its genome sequence reveals characteristics suitable for biofuel production.</title>
        <authorList>
            <person name="Bogen C."/>
            <person name="Al-Dilaimi A."/>
            <person name="Albersmeier A."/>
            <person name="Wichmann J."/>
            <person name="Grundmann M."/>
            <person name="Rupp O."/>
            <person name="Lauersen K.J."/>
            <person name="Blifernez-Klassen O."/>
            <person name="Kalinowski J."/>
            <person name="Goesmann A."/>
            <person name="Mussgnug J.H."/>
            <person name="Kruse O."/>
        </authorList>
    </citation>
    <scope>NUCLEOTIDE SEQUENCE [LARGE SCALE GENOMIC DNA]</scope>
    <source>
        <strain evidence="12 13">SAG 48.87</strain>
    </source>
</reference>
<dbReference type="NCBIfam" id="TIGR03595">
    <property type="entry name" value="Obg_CgtA_exten"/>
    <property type="match status" value="1"/>
</dbReference>
<evidence type="ECO:0000256" key="5">
    <source>
        <dbReference type="ARBA" id="ARBA00022842"/>
    </source>
</evidence>
<evidence type="ECO:0000256" key="4">
    <source>
        <dbReference type="ARBA" id="ARBA00022741"/>
    </source>
</evidence>
<dbReference type="InterPro" id="IPR036726">
    <property type="entry name" value="GTP1_OBG_dom_sf"/>
</dbReference>
<feature type="domain" description="OCT" evidence="10">
    <location>
        <begin position="572"/>
        <end position="650"/>
    </location>
</feature>
<dbReference type="InterPro" id="IPR031167">
    <property type="entry name" value="G_OBG"/>
</dbReference>
<feature type="compositionally biased region" description="Gly residues" evidence="7">
    <location>
        <begin position="140"/>
        <end position="163"/>
    </location>
</feature>
<evidence type="ECO:0000256" key="6">
    <source>
        <dbReference type="ARBA" id="ARBA00023134"/>
    </source>
</evidence>
<protein>
    <submittedName>
        <fullName evidence="12">GTP-binding protein</fullName>
    </submittedName>
</protein>
<dbReference type="SUPFAM" id="SSF102741">
    <property type="entry name" value="Obg GTP-binding protein C-terminal domain"/>
    <property type="match status" value="1"/>
</dbReference>
<dbReference type="PROSITE" id="PS00905">
    <property type="entry name" value="GTP1_OBG"/>
    <property type="match status" value="1"/>
</dbReference>
<keyword evidence="13" id="KW-1185">Reference proteome</keyword>
<evidence type="ECO:0000259" key="10">
    <source>
        <dbReference type="PROSITE" id="PS51881"/>
    </source>
</evidence>
<dbReference type="PROSITE" id="PS51710">
    <property type="entry name" value="G_OBG"/>
    <property type="match status" value="1"/>
</dbReference>
<dbReference type="InterPro" id="IPR006074">
    <property type="entry name" value="GTP1-OBG_CS"/>
</dbReference>
<sequence length="683" mass="72568">MQSRAQPGASTSGRAPHALSYGSVNQCRAGRCAGPRGGAPPSHAAAAAAPLRGGGRCGPARAASAPQSTGEWSDKLLSLTKKQRKRKDDSGNGSGGNRSRGGVQQLQQQQRDAVEVQITDEDLANADLNEEFGGDEDGDVFGGGLDGWGSSGGAGGGGGGGMVSGEKRLPQAVRCFDTARIYIKSGDGGAGCVAFRREPFVEHGGPNGGNGGRGGNVWAVADESINSLLPFRNQAHFRAHNGTPGKGAMQDGANGTDLEVRVPLGTIIRMKGAEEGEAPLAELLTHGQKALLLVGGRGGRGNLSFKTGKNTAPAFAERGEAGREEYVDLELKTGLLLLLLLLPPPPPPPPPLLLLLVLVLVLLVLVLVVADVGIVGIPNAGKSTLLSVLTAARPKIANYPFTTLVPNLGVCEMDFRTTVFADVPGLLEGAHEGHGLGHQFLRHVQRCRVLVHVLDGTSPDPVGDYRAINLELELFNPDIRDKPQVVAYNKTDVPDSGDYWEFVREYLVEEEGLDPAHVVPISAATGRGVTDLVRAVRGVLDELGPAEMEASTDALNRTKLPRRFDSDMRMDRFTVEKEPLPLPGGEQLYYVRGGAIERFAQMTNWDYYEAVKRFQRVLDVSGISQSLRDAGIKEGDSVALGDVGEFVWSEERGDAAVYSAWLEDMRSRGRNRQGVAAWPGAKK</sequence>
<keyword evidence="8" id="KW-0472">Membrane</keyword>
<dbReference type="Proteomes" id="UP000054498">
    <property type="component" value="Unassembled WGS sequence"/>
</dbReference>
<dbReference type="CDD" id="cd01898">
    <property type="entry name" value="Obg"/>
    <property type="match status" value="1"/>
</dbReference>
<dbReference type="RefSeq" id="XP_013901975.1">
    <property type="nucleotide sequence ID" value="XM_014046521.1"/>
</dbReference>
<feature type="transmembrane region" description="Helical" evidence="8">
    <location>
        <begin position="352"/>
        <end position="377"/>
    </location>
</feature>
<evidence type="ECO:0000256" key="8">
    <source>
        <dbReference type="SAM" id="Phobius"/>
    </source>
</evidence>
<dbReference type="OrthoDB" id="347018at2759"/>
<dbReference type="PANTHER" id="PTHR11702:SF44">
    <property type="entry name" value="GTP-BINDING PROTEIN OBGC, CHLOROPLASTIC"/>
    <property type="match status" value="1"/>
</dbReference>
<dbReference type="SUPFAM" id="SSF52540">
    <property type="entry name" value="P-loop containing nucleoside triphosphate hydrolases"/>
    <property type="match status" value="1"/>
</dbReference>
<dbReference type="Pfam" id="PF09269">
    <property type="entry name" value="DUF1967"/>
    <property type="match status" value="1"/>
</dbReference>
<dbReference type="GO" id="GO:0000287">
    <property type="term" value="F:magnesium ion binding"/>
    <property type="evidence" value="ECO:0007669"/>
    <property type="project" value="InterPro"/>
</dbReference>
<dbReference type="InterPro" id="IPR006169">
    <property type="entry name" value="GTP1_OBG_dom"/>
</dbReference>
<keyword evidence="8" id="KW-1133">Transmembrane helix</keyword>
<keyword evidence="6" id="KW-0342">GTP-binding</keyword>
<dbReference type="Pfam" id="PF01018">
    <property type="entry name" value="GTP1_OBG"/>
    <property type="match status" value="1"/>
</dbReference>
<feature type="domain" description="Obg" evidence="11">
    <location>
        <begin position="173"/>
        <end position="334"/>
    </location>
</feature>
<feature type="compositionally biased region" description="Low complexity" evidence="7">
    <location>
        <begin position="27"/>
        <end position="51"/>
    </location>
</feature>
<accession>A0A0D2NBW8</accession>
<evidence type="ECO:0000256" key="7">
    <source>
        <dbReference type="SAM" id="MobiDB-lite"/>
    </source>
</evidence>
<feature type="domain" description="OBG-type G" evidence="9">
    <location>
        <begin position="370"/>
        <end position="541"/>
    </location>
</feature>
<keyword evidence="3" id="KW-0479">Metal-binding</keyword>
<dbReference type="GO" id="GO:0042254">
    <property type="term" value="P:ribosome biogenesis"/>
    <property type="evidence" value="ECO:0007669"/>
    <property type="project" value="UniProtKB-UniRule"/>
</dbReference>
<comment type="similarity">
    <text evidence="2">Belongs to the TRAFAC class OBG-HflX-like GTPase superfamily. OBG GTPase family.</text>
</comment>
<feature type="compositionally biased region" description="Acidic residues" evidence="7">
    <location>
        <begin position="128"/>
        <end position="139"/>
    </location>
</feature>
<organism evidence="12 13">
    <name type="scientific">Monoraphidium neglectum</name>
    <dbReference type="NCBI Taxonomy" id="145388"/>
    <lineage>
        <taxon>Eukaryota</taxon>
        <taxon>Viridiplantae</taxon>
        <taxon>Chlorophyta</taxon>
        <taxon>core chlorophytes</taxon>
        <taxon>Chlorophyceae</taxon>
        <taxon>CS clade</taxon>
        <taxon>Sphaeropleales</taxon>
        <taxon>Selenastraceae</taxon>
        <taxon>Monoraphidium</taxon>
    </lineage>
</organism>
<keyword evidence="5" id="KW-0460">Magnesium</keyword>
<name>A0A0D2NBW8_9CHLO</name>
<evidence type="ECO:0000259" key="9">
    <source>
        <dbReference type="PROSITE" id="PS51710"/>
    </source>
</evidence>
<dbReference type="HAMAP" id="MF_01454">
    <property type="entry name" value="GTPase_Obg"/>
    <property type="match status" value="1"/>
</dbReference>
<dbReference type="InterPro" id="IPR045086">
    <property type="entry name" value="OBG_GTPase"/>
</dbReference>
<feature type="compositionally biased region" description="Low complexity" evidence="7">
    <location>
        <begin position="100"/>
        <end position="110"/>
    </location>
</feature>
<dbReference type="GeneID" id="25737879"/>
<dbReference type="EMBL" id="KK100943">
    <property type="protein sequence ID" value="KIZ02956.1"/>
    <property type="molecule type" value="Genomic_DNA"/>
</dbReference>
<evidence type="ECO:0000313" key="12">
    <source>
        <dbReference type="EMBL" id="KIZ02956.1"/>
    </source>
</evidence>
<dbReference type="Pfam" id="PF01926">
    <property type="entry name" value="MMR_HSR1"/>
    <property type="match status" value="1"/>
</dbReference>
<keyword evidence="8" id="KW-0812">Transmembrane</keyword>
<dbReference type="PANTHER" id="PTHR11702">
    <property type="entry name" value="DEVELOPMENTALLY REGULATED GTP-BINDING PROTEIN-RELATED"/>
    <property type="match status" value="1"/>
</dbReference>
<dbReference type="InterPro" id="IPR027417">
    <property type="entry name" value="P-loop_NTPase"/>
</dbReference>
<dbReference type="Gene3D" id="3.30.300.350">
    <property type="entry name" value="GTP-binding protein OBG, C-terminal domain"/>
    <property type="match status" value="1"/>
</dbReference>
<gene>
    <name evidence="12" type="ORF">MNEG_5002</name>
</gene>
<dbReference type="STRING" id="145388.A0A0D2NBW8"/>
<dbReference type="Gene3D" id="3.40.50.300">
    <property type="entry name" value="P-loop containing nucleotide triphosphate hydrolases"/>
    <property type="match status" value="1"/>
</dbReference>
<proteinExistence type="inferred from homology"/>
<dbReference type="KEGG" id="mng:MNEG_5002"/>
<evidence type="ECO:0000256" key="3">
    <source>
        <dbReference type="ARBA" id="ARBA00022723"/>
    </source>
</evidence>
<dbReference type="FunFam" id="2.70.210.12:FF:000001">
    <property type="entry name" value="GTPase Obg"/>
    <property type="match status" value="1"/>
</dbReference>
<dbReference type="InterPro" id="IPR036346">
    <property type="entry name" value="GTP-bd_prot_GTP1/OBG_C_sf"/>
</dbReference>
<dbReference type="PROSITE" id="PS51881">
    <property type="entry name" value="OCT"/>
    <property type="match status" value="1"/>
</dbReference>
<comment type="cofactor">
    <cofactor evidence="1">
        <name>Mg(2+)</name>
        <dbReference type="ChEBI" id="CHEBI:18420"/>
    </cofactor>
</comment>